<reference evidence="1" key="2">
    <citation type="submission" date="2021-04" db="EMBL/GenBank/DDBJ databases">
        <authorList>
            <person name="Gilroy R."/>
        </authorList>
    </citation>
    <scope>NUCLEOTIDE SEQUENCE</scope>
    <source>
        <strain evidence="1">ChiHjej12B11-24981</strain>
    </source>
</reference>
<evidence type="ECO:0000313" key="2">
    <source>
        <dbReference type="Proteomes" id="UP000824023"/>
    </source>
</evidence>
<dbReference type="AlphaFoldDB" id="A0A9D2A4U3"/>
<evidence type="ECO:0000313" key="1">
    <source>
        <dbReference type="EMBL" id="HIZ01480.1"/>
    </source>
</evidence>
<dbReference type="EMBL" id="DXCK01000062">
    <property type="protein sequence ID" value="HIZ01480.1"/>
    <property type="molecule type" value="Genomic_DNA"/>
</dbReference>
<comment type="caution">
    <text evidence="1">The sequence shown here is derived from an EMBL/GenBank/DDBJ whole genome shotgun (WGS) entry which is preliminary data.</text>
</comment>
<reference evidence="1" key="1">
    <citation type="journal article" date="2021" name="PeerJ">
        <title>Extensive microbial diversity within the chicken gut microbiome revealed by metagenomics and culture.</title>
        <authorList>
            <person name="Gilroy R."/>
            <person name="Ravi A."/>
            <person name="Getino M."/>
            <person name="Pursley I."/>
            <person name="Horton D.L."/>
            <person name="Alikhan N.F."/>
            <person name="Baker D."/>
            <person name="Gharbi K."/>
            <person name="Hall N."/>
            <person name="Watson M."/>
            <person name="Adriaenssens E.M."/>
            <person name="Foster-Nyarko E."/>
            <person name="Jarju S."/>
            <person name="Secka A."/>
            <person name="Antonio M."/>
            <person name="Oren A."/>
            <person name="Chaudhuri R.R."/>
            <person name="La Ragione R."/>
            <person name="Hildebrand F."/>
            <person name="Pallen M.J."/>
        </authorList>
    </citation>
    <scope>NUCLEOTIDE SEQUENCE</scope>
    <source>
        <strain evidence="1">ChiHjej12B11-24981</strain>
    </source>
</reference>
<sequence>MDKIQIGTNAGVLWRLMAAQQNNRVWDVETLQEASGLSTPDFYAALGWLAREDKVDFGENGLTHGGTVAVHVEYYH</sequence>
<dbReference type="Proteomes" id="UP000824023">
    <property type="component" value="Unassembled WGS sequence"/>
</dbReference>
<name>A0A9D2A4U3_9BACE</name>
<gene>
    <name evidence="1" type="ORF">H9819_04395</name>
</gene>
<dbReference type="InterPro" id="IPR019707">
    <property type="entry name" value="DUF2582"/>
</dbReference>
<accession>A0A9D2A4U3</accession>
<proteinExistence type="predicted"/>
<organism evidence="1 2">
    <name type="scientific">Candidatus Bacteroides merdipullorum</name>
    <dbReference type="NCBI Taxonomy" id="2838474"/>
    <lineage>
        <taxon>Bacteria</taxon>
        <taxon>Pseudomonadati</taxon>
        <taxon>Bacteroidota</taxon>
        <taxon>Bacteroidia</taxon>
        <taxon>Bacteroidales</taxon>
        <taxon>Bacteroidaceae</taxon>
        <taxon>Bacteroides</taxon>
    </lineage>
</organism>
<protein>
    <submittedName>
        <fullName evidence="1">Winged helix-turn-helix domain-containing protein</fullName>
    </submittedName>
</protein>
<dbReference type="Gene3D" id="1.10.10.10">
    <property type="entry name" value="Winged helix-like DNA-binding domain superfamily/Winged helix DNA-binding domain"/>
    <property type="match status" value="1"/>
</dbReference>
<dbReference type="InterPro" id="IPR036388">
    <property type="entry name" value="WH-like_DNA-bd_sf"/>
</dbReference>
<dbReference type="Pfam" id="PF10771">
    <property type="entry name" value="DUF2582"/>
    <property type="match status" value="1"/>
</dbReference>